<dbReference type="SUPFAM" id="SSF53383">
    <property type="entry name" value="PLP-dependent transferases"/>
    <property type="match status" value="1"/>
</dbReference>
<dbReference type="EMBL" id="FNCF01000001">
    <property type="protein sequence ID" value="SDF69295.1"/>
    <property type="molecule type" value="Genomic_DNA"/>
</dbReference>
<dbReference type="RefSeq" id="WP_091058726.1">
    <property type="nucleotide sequence ID" value="NZ_FNCF01000001.1"/>
</dbReference>
<gene>
    <name evidence="2" type="ORF">SAMN05660324_0900</name>
</gene>
<dbReference type="InterPro" id="IPR000192">
    <property type="entry name" value="Aminotrans_V_dom"/>
</dbReference>
<dbReference type="AlphaFoldDB" id="A0A1G7N5D6"/>
<keyword evidence="3" id="KW-1185">Reference proteome</keyword>
<protein>
    <submittedName>
        <fullName evidence="2">Cysteine desulfurase family protein, VC1184 subfamily</fullName>
    </submittedName>
</protein>
<evidence type="ECO:0000313" key="3">
    <source>
        <dbReference type="Proteomes" id="UP000198863"/>
    </source>
</evidence>
<dbReference type="InterPro" id="IPR011340">
    <property type="entry name" value="Cys_dSase-rel"/>
</dbReference>
<organism evidence="2 3">
    <name type="scientific">Klenkia brasiliensis</name>
    <dbReference type="NCBI Taxonomy" id="333142"/>
    <lineage>
        <taxon>Bacteria</taxon>
        <taxon>Bacillati</taxon>
        <taxon>Actinomycetota</taxon>
        <taxon>Actinomycetes</taxon>
        <taxon>Geodermatophilales</taxon>
        <taxon>Geodermatophilaceae</taxon>
        <taxon>Klenkia</taxon>
    </lineage>
</organism>
<dbReference type="NCBIfam" id="TIGR01976">
    <property type="entry name" value="am_tr_V_VC1184"/>
    <property type="match status" value="1"/>
</dbReference>
<evidence type="ECO:0000259" key="1">
    <source>
        <dbReference type="Pfam" id="PF00266"/>
    </source>
</evidence>
<accession>A0A1G7N5D6</accession>
<dbReference type="PANTHER" id="PTHR43586:SF21">
    <property type="entry name" value="PYRIDOXAL PHOSPHATE (PLP)-DEPENDENT ASPARTATE AMINOTRANSFERASE SUPERFAMILY"/>
    <property type="match status" value="1"/>
</dbReference>
<feature type="domain" description="Aminotransferase class V" evidence="1">
    <location>
        <begin position="27"/>
        <end position="396"/>
    </location>
</feature>
<name>A0A1G7N5D6_9ACTN</name>
<dbReference type="Pfam" id="PF00266">
    <property type="entry name" value="Aminotran_5"/>
    <property type="match status" value="1"/>
</dbReference>
<dbReference type="InterPro" id="IPR015421">
    <property type="entry name" value="PyrdxlP-dep_Trfase_major"/>
</dbReference>
<evidence type="ECO:0000313" key="2">
    <source>
        <dbReference type="EMBL" id="SDF69295.1"/>
    </source>
</evidence>
<dbReference type="Proteomes" id="UP000198863">
    <property type="component" value="Unassembled WGS sequence"/>
</dbReference>
<dbReference type="InterPro" id="IPR015422">
    <property type="entry name" value="PyrdxlP-dep_Trfase_small"/>
</dbReference>
<sequence length="405" mass="43140">MGPGGAALDVARVRGLFPGLSDGMVHVDGPGGALVPESVLRAVSQAMRVPIANRGGVFPSSARAEQLVGGARSAVADLVGGTPRGVVLGPNMTSLTYAMARTLAKTWRPGDEVVVSRLDHDANIRPWIQLAQELGLLVKWAEVDIESGELPEWQYDELLTDRTRLVAVTMASNAIGTRPDIRAIADRAHAVGALVYVDGAHAAPHGLIDLTATGADLLALSAYKWCGPHVGAVVADPALLETLAPDKLAPAPDRVPDRFETGTPPFELYAGVAAAVDHLAALSPDATGTRRERLQTSMAAVVRYEGALFDRLDRALRSMRHVQVLGSPQYRTPTVSFTVSRMTPRAVARELSRRTICAWDGDHYARELFDALGVNEQGGAVRLGIMHYNTVEEVDHIIDSVAALA</sequence>
<dbReference type="Gene3D" id="3.40.640.10">
    <property type="entry name" value="Type I PLP-dependent aspartate aminotransferase-like (Major domain)"/>
    <property type="match status" value="1"/>
</dbReference>
<reference evidence="3" key="1">
    <citation type="submission" date="2016-10" db="EMBL/GenBank/DDBJ databases">
        <authorList>
            <person name="Varghese N."/>
            <person name="Submissions S."/>
        </authorList>
    </citation>
    <scope>NUCLEOTIDE SEQUENCE [LARGE SCALE GENOMIC DNA]</scope>
    <source>
        <strain evidence="3">DSM 44526</strain>
    </source>
</reference>
<proteinExistence type="predicted"/>
<dbReference type="OrthoDB" id="7592443at2"/>
<dbReference type="PANTHER" id="PTHR43586">
    <property type="entry name" value="CYSTEINE DESULFURASE"/>
    <property type="match status" value="1"/>
</dbReference>
<dbReference type="Gene3D" id="3.90.1150.10">
    <property type="entry name" value="Aspartate Aminotransferase, domain 1"/>
    <property type="match status" value="1"/>
</dbReference>
<dbReference type="InterPro" id="IPR015424">
    <property type="entry name" value="PyrdxlP-dep_Trfase"/>
</dbReference>